<dbReference type="Proteomes" id="UP000038040">
    <property type="component" value="Unplaced"/>
</dbReference>
<protein>
    <submittedName>
        <fullName evidence="4">Recombinase domain-containing protein</fullName>
    </submittedName>
</protein>
<organism evidence="2 4">
    <name type="scientific">Dracunculus medinensis</name>
    <name type="common">Guinea worm</name>
    <dbReference type="NCBI Taxonomy" id="318479"/>
    <lineage>
        <taxon>Eukaryota</taxon>
        <taxon>Metazoa</taxon>
        <taxon>Ecdysozoa</taxon>
        <taxon>Nematoda</taxon>
        <taxon>Chromadorea</taxon>
        <taxon>Rhabditida</taxon>
        <taxon>Spirurina</taxon>
        <taxon>Dracunculoidea</taxon>
        <taxon>Dracunculidae</taxon>
        <taxon>Dracunculus</taxon>
    </lineage>
</organism>
<reference evidence="4" key="1">
    <citation type="submission" date="2017-02" db="UniProtKB">
        <authorList>
            <consortium name="WormBaseParasite"/>
        </authorList>
    </citation>
    <scope>IDENTIFICATION</scope>
</reference>
<gene>
    <name evidence="1" type="ORF">DME_LOCUS7735</name>
</gene>
<sequence>MKNESAANGVVRRDENCRYDKNSLNDSPADVVKFFDAMRGERTRTRQGRAWSTTKMLIAVRAINSS</sequence>
<accession>A0A0N4U9G6</accession>
<dbReference type="WBParaSite" id="DME_0000373001-mRNA-1">
    <property type="protein sequence ID" value="DME_0000373001-mRNA-1"/>
    <property type="gene ID" value="DME_0000373001"/>
</dbReference>
<name>A0A0N4U9G6_DRAME</name>
<evidence type="ECO:0000313" key="4">
    <source>
        <dbReference type="WBParaSite" id="DME_0000373001-mRNA-1"/>
    </source>
</evidence>
<evidence type="ECO:0000313" key="3">
    <source>
        <dbReference type="Proteomes" id="UP000274756"/>
    </source>
</evidence>
<evidence type="ECO:0000313" key="2">
    <source>
        <dbReference type="Proteomes" id="UP000038040"/>
    </source>
</evidence>
<reference evidence="1 3" key="2">
    <citation type="submission" date="2018-11" db="EMBL/GenBank/DDBJ databases">
        <authorList>
            <consortium name="Pathogen Informatics"/>
        </authorList>
    </citation>
    <scope>NUCLEOTIDE SEQUENCE [LARGE SCALE GENOMIC DNA]</scope>
</reference>
<proteinExistence type="predicted"/>
<dbReference type="EMBL" id="UYYG01001162">
    <property type="protein sequence ID" value="VDN57762.1"/>
    <property type="molecule type" value="Genomic_DNA"/>
</dbReference>
<dbReference type="AlphaFoldDB" id="A0A0N4U9G6"/>
<evidence type="ECO:0000313" key="1">
    <source>
        <dbReference type="EMBL" id="VDN57762.1"/>
    </source>
</evidence>
<keyword evidence="3" id="KW-1185">Reference proteome</keyword>
<dbReference type="Proteomes" id="UP000274756">
    <property type="component" value="Unassembled WGS sequence"/>
</dbReference>